<evidence type="ECO:0000313" key="7">
    <source>
        <dbReference type="EMBL" id="MCP9764177.1"/>
    </source>
</evidence>
<dbReference type="EMBL" id="RJUF01000086">
    <property type="protein sequence ID" value="MCP9764177.1"/>
    <property type="molecule type" value="Genomic_DNA"/>
</dbReference>
<dbReference type="EMBL" id="RJUF01000148">
    <property type="protein sequence ID" value="MCP9764306.1"/>
    <property type="molecule type" value="Genomic_DNA"/>
</dbReference>
<evidence type="ECO:0000313" key="4">
    <source>
        <dbReference type="EMBL" id="MCP9763233.1"/>
    </source>
</evidence>
<evidence type="ECO:0000313" key="5">
    <source>
        <dbReference type="EMBL" id="MCP9764042.1"/>
    </source>
</evidence>
<keyword evidence="9" id="KW-1185">Reference proteome</keyword>
<keyword evidence="2" id="KW-0560">Oxidoreductase</keyword>
<dbReference type="AlphaFoldDB" id="A0AAE3H323"/>
<evidence type="ECO:0000256" key="2">
    <source>
        <dbReference type="ARBA" id="ARBA00023002"/>
    </source>
</evidence>
<dbReference type="GO" id="GO:0016020">
    <property type="term" value="C:membrane"/>
    <property type="evidence" value="ECO:0007669"/>
    <property type="project" value="TreeGrafter"/>
</dbReference>
<dbReference type="PRINTS" id="PR00080">
    <property type="entry name" value="SDRFAMILY"/>
</dbReference>
<dbReference type="PANTHER" id="PTHR44196:SF3">
    <property type="entry name" value="SHORT CHAIN DEHYDROGENASE FAMILY PROTEIN"/>
    <property type="match status" value="1"/>
</dbReference>
<sequence>MSQKVIIIGASSGIGKALAIKYAQEGFEVGITARRTNLLQKIVEELPRAKFYIAEMDVEKVESTRNILADLVEKMGGLDILIINAGIGIPKASFEDELKTIDINARGFMGLAQWAYYYFKSKGSGKIVGISSVAGERGGPTSPEYHATKAFASTYMEGLRIRSKKRNHGVKVIDVRPGYVETEMTDGQRGMFWVAKADKVANQIFDAVLADKPVVYVTKRFRIIGFLMRNLPEWILVKMM</sequence>
<dbReference type="RefSeq" id="WP_255037017.1">
    <property type="nucleotide sequence ID" value="NZ_RJUF01000023.1"/>
</dbReference>
<dbReference type="PRINTS" id="PR00081">
    <property type="entry name" value="GDHRDH"/>
</dbReference>
<name>A0AAE3H323_9BACT</name>
<dbReference type="Gene3D" id="3.40.50.720">
    <property type="entry name" value="NAD(P)-binding Rossmann-like Domain"/>
    <property type="match status" value="1"/>
</dbReference>
<organism evidence="5 9">
    <name type="scientific">Lacihabitans soyangensis</name>
    <dbReference type="NCBI Taxonomy" id="869394"/>
    <lineage>
        <taxon>Bacteria</taxon>
        <taxon>Pseudomonadati</taxon>
        <taxon>Bacteroidota</taxon>
        <taxon>Cytophagia</taxon>
        <taxon>Cytophagales</taxon>
        <taxon>Leadbetterellaceae</taxon>
        <taxon>Lacihabitans</taxon>
    </lineage>
</organism>
<evidence type="ECO:0000313" key="6">
    <source>
        <dbReference type="EMBL" id="MCP9764174.1"/>
    </source>
</evidence>
<dbReference type="GO" id="GO:0016491">
    <property type="term" value="F:oxidoreductase activity"/>
    <property type="evidence" value="ECO:0007669"/>
    <property type="project" value="UniProtKB-KW"/>
</dbReference>
<dbReference type="InterPro" id="IPR036291">
    <property type="entry name" value="NAD(P)-bd_dom_sf"/>
</dbReference>
<evidence type="ECO:0000256" key="3">
    <source>
        <dbReference type="RuleBase" id="RU000363"/>
    </source>
</evidence>
<dbReference type="InterPro" id="IPR002347">
    <property type="entry name" value="SDR_fam"/>
</dbReference>
<dbReference type="EMBL" id="RJUF01000023">
    <property type="protein sequence ID" value="MCP9763233.1"/>
    <property type="molecule type" value="Genomic_DNA"/>
</dbReference>
<comment type="caution">
    <text evidence="5">The sequence shown here is derived from an EMBL/GenBank/DDBJ whole genome shotgun (WGS) entry which is preliminary data.</text>
</comment>
<evidence type="ECO:0000256" key="1">
    <source>
        <dbReference type="ARBA" id="ARBA00006484"/>
    </source>
</evidence>
<evidence type="ECO:0000313" key="9">
    <source>
        <dbReference type="Proteomes" id="UP001204144"/>
    </source>
</evidence>
<proteinExistence type="inferred from homology"/>
<dbReference type="EMBL" id="RJUF01000054">
    <property type="protein sequence ID" value="MCP9764042.1"/>
    <property type="molecule type" value="Genomic_DNA"/>
</dbReference>
<dbReference type="EMBL" id="RJUF01000085">
    <property type="protein sequence ID" value="MCP9764174.1"/>
    <property type="molecule type" value="Genomic_DNA"/>
</dbReference>
<comment type="similarity">
    <text evidence="1 3">Belongs to the short-chain dehydrogenases/reductases (SDR) family.</text>
</comment>
<accession>A0AAE3H323</accession>
<evidence type="ECO:0000313" key="8">
    <source>
        <dbReference type="EMBL" id="MCP9764306.1"/>
    </source>
</evidence>
<gene>
    <name evidence="4" type="ORF">EGI31_09710</name>
    <name evidence="5" type="ORF">EGI31_13885</name>
    <name evidence="6" type="ORF">EGI31_14575</name>
    <name evidence="7" type="ORF">EGI31_14590</name>
    <name evidence="8" type="ORF">EGI31_15275</name>
</gene>
<dbReference type="Pfam" id="PF00106">
    <property type="entry name" value="adh_short"/>
    <property type="match status" value="1"/>
</dbReference>
<dbReference type="SUPFAM" id="SSF51735">
    <property type="entry name" value="NAD(P)-binding Rossmann-fold domains"/>
    <property type="match status" value="1"/>
</dbReference>
<protein>
    <submittedName>
        <fullName evidence="5">SDR family NAD(P)-dependent oxidoreductase</fullName>
    </submittedName>
</protein>
<dbReference type="Proteomes" id="UP001204144">
    <property type="component" value="Unassembled WGS sequence"/>
</dbReference>
<dbReference type="PANTHER" id="PTHR44196">
    <property type="entry name" value="DEHYDROGENASE/REDUCTASE SDR FAMILY MEMBER 7B"/>
    <property type="match status" value="1"/>
</dbReference>
<reference evidence="5 9" key="1">
    <citation type="submission" date="2018-11" db="EMBL/GenBank/DDBJ databases">
        <title>Novel bacteria species description.</title>
        <authorList>
            <person name="Han J.-H."/>
        </authorList>
    </citation>
    <scope>NUCLEOTIDE SEQUENCE [LARGE SCALE GENOMIC DNA]</scope>
    <source>
        <strain evidence="5 9">KCTC23259</strain>
    </source>
</reference>